<dbReference type="EMBL" id="JOJR01001090">
    <property type="protein sequence ID" value="RCN32449.1"/>
    <property type="molecule type" value="Genomic_DNA"/>
</dbReference>
<keyword evidence="2" id="KW-1185">Reference proteome</keyword>
<gene>
    <name evidence="1" type="ORF">ANCCAN_21745</name>
</gene>
<sequence length="41" mass="4703">MVIGSTMRKPSCSTDRKTKKVSILELRYQDVAKLQLEYATL</sequence>
<name>A0A368FN40_ANCCA</name>
<dbReference type="Proteomes" id="UP000252519">
    <property type="component" value="Unassembled WGS sequence"/>
</dbReference>
<protein>
    <submittedName>
        <fullName evidence="1">Uncharacterized protein</fullName>
    </submittedName>
</protein>
<dbReference type="AlphaFoldDB" id="A0A368FN40"/>
<comment type="caution">
    <text evidence="1">The sequence shown here is derived from an EMBL/GenBank/DDBJ whole genome shotgun (WGS) entry which is preliminary data.</text>
</comment>
<accession>A0A368FN40</accession>
<organism evidence="1 2">
    <name type="scientific">Ancylostoma caninum</name>
    <name type="common">Dog hookworm</name>
    <dbReference type="NCBI Taxonomy" id="29170"/>
    <lineage>
        <taxon>Eukaryota</taxon>
        <taxon>Metazoa</taxon>
        <taxon>Ecdysozoa</taxon>
        <taxon>Nematoda</taxon>
        <taxon>Chromadorea</taxon>
        <taxon>Rhabditida</taxon>
        <taxon>Rhabditina</taxon>
        <taxon>Rhabditomorpha</taxon>
        <taxon>Strongyloidea</taxon>
        <taxon>Ancylostomatidae</taxon>
        <taxon>Ancylostomatinae</taxon>
        <taxon>Ancylostoma</taxon>
    </lineage>
</organism>
<evidence type="ECO:0000313" key="2">
    <source>
        <dbReference type="Proteomes" id="UP000252519"/>
    </source>
</evidence>
<evidence type="ECO:0000313" key="1">
    <source>
        <dbReference type="EMBL" id="RCN32449.1"/>
    </source>
</evidence>
<reference evidence="1 2" key="1">
    <citation type="submission" date="2014-10" db="EMBL/GenBank/DDBJ databases">
        <title>Draft genome of the hookworm Ancylostoma caninum.</title>
        <authorList>
            <person name="Mitreva M."/>
        </authorList>
    </citation>
    <scope>NUCLEOTIDE SEQUENCE [LARGE SCALE GENOMIC DNA]</scope>
    <source>
        <strain evidence="1 2">Baltimore</strain>
    </source>
</reference>
<proteinExistence type="predicted"/>